<dbReference type="GO" id="GO:0015099">
    <property type="term" value="F:nickel cation transmembrane transporter activity"/>
    <property type="evidence" value="ECO:0007669"/>
    <property type="project" value="UniProtKB-UniRule"/>
</dbReference>
<dbReference type="Pfam" id="PF03824">
    <property type="entry name" value="NicO"/>
    <property type="match status" value="1"/>
</dbReference>
<dbReference type="InterPro" id="IPR004688">
    <property type="entry name" value="Ni/Co_transpt"/>
</dbReference>
<dbReference type="GO" id="GO:0012505">
    <property type="term" value="C:endomembrane system"/>
    <property type="evidence" value="ECO:0007669"/>
    <property type="project" value="UniProtKB-SubCell"/>
</dbReference>
<reference evidence="9 10" key="1">
    <citation type="submission" date="2019-08" db="EMBL/GenBank/DDBJ databases">
        <title>Paraburkholderia sp. DCY113.</title>
        <authorList>
            <person name="Kang J."/>
        </authorList>
    </citation>
    <scope>NUCLEOTIDE SEQUENCE [LARGE SCALE GENOMIC DNA]</scope>
    <source>
        <strain evidence="9 10">DCY113</strain>
    </source>
</reference>
<keyword evidence="3 8" id="KW-0813">Transport</keyword>
<evidence type="ECO:0000256" key="3">
    <source>
        <dbReference type="ARBA" id="ARBA00022448"/>
    </source>
</evidence>
<feature type="transmembrane region" description="Helical" evidence="8">
    <location>
        <begin position="270"/>
        <end position="297"/>
    </location>
</feature>
<dbReference type="EMBL" id="VTUZ01000003">
    <property type="protein sequence ID" value="KAA1014347.1"/>
    <property type="molecule type" value="Genomic_DNA"/>
</dbReference>
<name>A0A5B0HGW0_9BURK</name>
<sequence length="351" mass="38618">MLKQLSNVLTGSDPLVQRKLFGIYGLLLVTNAGAWIWAFVSFWDHPVLLGTALIAYGLGLRHAVDADHIAAIDNVTRKLMQDKKRPVAVGFFFSLGHSTIIVIASLAVAAVASVLNTRFAQYKELGGLISTSVSTLFLFAIAFLNLLILKSIFQAWRHLRAGGAYVDDDFDMLLADRGFLARIFRPMFRLVSRSWHMFPLGFLFGLGFDTATEVSLLGMSASQASHGISPWAVMVFPALFSAGMSLIDTLDGHLMLGAYGWAYLKPIRKIYYNMTITLVSVAVALLVGTIEALNLISDHLKLEGKLWDAIGTLNENFGTLGYVIIGVFAASWVVSMVLYRTRRFDELGTSR</sequence>
<dbReference type="GO" id="GO:0005886">
    <property type="term" value="C:plasma membrane"/>
    <property type="evidence" value="ECO:0007669"/>
    <property type="project" value="UniProtKB-SubCell"/>
</dbReference>
<keyword evidence="6 8" id="KW-1133">Transmembrane helix</keyword>
<dbReference type="NCBIfam" id="TIGR00802">
    <property type="entry name" value="nico"/>
    <property type="match status" value="1"/>
</dbReference>
<gene>
    <name evidence="9" type="ORF">FVF58_05660</name>
</gene>
<feature type="transmembrane region" description="Helical" evidence="8">
    <location>
        <begin position="127"/>
        <end position="149"/>
    </location>
</feature>
<evidence type="ECO:0000256" key="2">
    <source>
        <dbReference type="ARBA" id="ARBA00010892"/>
    </source>
</evidence>
<comment type="similarity">
    <text evidence="2 8">Belongs to the NiCoT transporter (TC 2.A.52) family.</text>
</comment>
<evidence type="ECO:0000256" key="5">
    <source>
        <dbReference type="ARBA" id="ARBA00022692"/>
    </source>
</evidence>
<keyword evidence="4" id="KW-0533">Nickel</keyword>
<evidence type="ECO:0000256" key="8">
    <source>
        <dbReference type="RuleBase" id="RU362101"/>
    </source>
</evidence>
<evidence type="ECO:0000256" key="1">
    <source>
        <dbReference type="ARBA" id="ARBA00004127"/>
    </source>
</evidence>
<protein>
    <recommendedName>
        <fullName evidence="8">Nickel/cobalt efflux system</fullName>
    </recommendedName>
</protein>
<dbReference type="AlphaFoldDB" id="A0A5B0HGW0"/>
<proteinExistence type="inferred from homology"/>
<dbReference type="InterPro" id="IPR011541">
    <property type="entry name" value="Ni/Co_transpt_high_affinity"/>
</dbReference>
<evidence type="ECO:0000313" key="9">
    <source>
        <dbReference type="EMBL" id="KAA1014347.1"/>
    </source>
</evidence>
<keyword evidence="10" id="KW-1185">Reference proteome</keyword>
<feature type="transmembrane region" description="Helical" evidence="8">
    <location>
        <begin position="21"/>
        <end position="40"/>
    </location>
</feature>
<feature type="transmembrane region" description="Helical" evidence="8">
    <location>
        <begin position="317"/>
        <end position="339"/>
    </location>
</feature>
<feature type="transmembrane region" description="Helical" evidence="8">
    <location>
        <begin position="46"/>
        <end position="64"/>
    </location>
</feature>
<evidence type="ECO:0000256" key="6">
    <source>
        <dbReference type="ARBA" id="ARBA00022989"/>
    </source>
</evidence>
<dbReference type="Proteomes" id="UP000325273">
    <property type="component" value="Unassembled WGS sequence"/>
</dbReference>
<organism evidence="9 10">
    <name type="scientific">Paraburkholderia panacisoli</name>
    <dbReference type="NCBI Taxonomy" id="2603818"/>
    <lineage>
        <taxon>Bacteria</taxon>
        <taxon>Pseudomonadati</taxon>
        <taxon>Pseudomonadota</taxon>
        <taxon>Betaproteobacteria</taxon>
        <taxon>Burkholderiales</taxon>
        <taxon>Burkholderiaceae</taxon>
        <taxon>Paraburkholderia</taxon>
    </lineage>
</organism>
<dbReference type="PANTHER" id="PTHR31611">
    <property type="entry name" value="HIGH-AFFINITY NICKEL TRANSPORT PROTEIN NIC1"/>
    <property type="match status" value="1"/>
</dbReference>
<comment type="caution">
    <text evidence="9">The sequence shown here is derived from an EMBL/GenBank/DDBJ whole genome shotgun (WGS) entry which is preliminary data.</text>
</comment>
<evidence type="ECO:0000256" key="7">
    <source>
        <dbReference type="ARBA" id="ARBA00023136"/>
    </source>
</evidence>
<dbReference type="RefSeq" id="WP_149668914.1">
    <property type="nucleotide sequence ID" value="NZ_VTUZ01000003.1"/>
</dbReference>
<accession>A0A5B0HGW0</accession>
<dbReference type="PANTHER" id="PTHR31611:SF0">
    <property type="entry name" value="HIGH-AFFINITY NICKEL TRANSPORT PROTEIN NIC1"/>
    <property type="match status" value="1"/>
</dbReference>
<feature type="transmembrane region" description="Helical" evidence="8">
    <location>
        <begin position="190"/>
        <end position="208"/>
    </location>
</feature>
<evidence type="ECO:0000256" key="4">
    <source>
        <dbReference type="ARBA" id="ARBA00022596"/>
    </source>
</evidence>
<feature type="transmembrane region" description="Helical" evidence="8">
    <location>
        <begin position="228"/>
        <end position="250"/>
    </location>
</feature>
<keyword evidence="7 8" id="KW-0472">Membrane</keyword>
<comment type="subcellular location">
    <subcellularLocation>
        <location evidence="8">Cell membrane</location>
        <topology evidence="8">Multi-pass membrane protein</topology>
    </subcellularLocation>
    <subcellularLocation>
        <location evidence="1">Endomembrane system</location>
        <topology evidence="1">Multi-pass membrane protein</topology>
    </subcellularLocation>
</comment>
<feature type="transmembrane region" description="Helical" evidence="8">
    <location>
        <begin position="87"/>
        <end position="115"/>
    </location>
</feature>
<keyword evidence="5 8" id="KW-0812">Transmembrane</keyword>
<evidence type="ECO:0000313" key="10">
    <source>
        <dbReference type="Proteomes" id="UP000325273"/>
    </source>
</evidence>